<evidence type="ECO:0000256" key="3">
    <source>
        <dbReference type="ARBA" id="ARBA00022714"/>
    </source>
</evidence>
<gene>
    <name evidence="12" type="ORF">DFJ64_3337</name>
</gene>
<dbReference type="PRINTS" id="PR00162">
    <property type="entry name" value="RIESKE"/>
</dbReference>
<proteinExistence type="predicted"/>
<dbReference type="Proteomes" id="UP000256485">
    <property type="component" value="Unassembled WGS sequence"/>
</dbReference>
<evidence type="ECO:0000256" key="4">
    <source>
        <dbReference type="ARBA" id="ARBA00022723"/>
    </source>
</evidence>
<evidence type="ECO:0000256" key="2">
    <source>
        <dbReference type="ARBA" id="ARBA00015816"/>
    </source>
</evidence>
<dbReference type="InterPro" id="IPR005805">
    <property type="entry name" value="Rieske_Fe-S_prot_C"/>
</dbReference>
<dbReference type="GO" id="GO:0046872">
    <property type="term" value="F:metal ion binding"/>
    <property type="evidence" value="ECO:0007669"/>
    <property type="project" value="UniProtKB-KW"/>
</dbReference>
<comment type="caution">
    <text evidence="12">The sequence shown here is derived from an EMBL/GenBank/DDBJ whole genome shotgun (WGS) entry which is preliminary data.</text>
</comment>
<dbReference type="PANTHER" id="PTHR10134">
    <property type="entry name" value="CYTOCHROME B-C1 COMPLEX SUBUNIT RIESKE, MITOCHONDRIAL"/>
    <property type="match status" value="1"/>
</dbReference>
<dbReference type="PROSITE" id="PS51296">
    <property type="entry name" value="RIESKE"/>
    <property type="match status" value="1"/>
</dbReference>
<dbReference type="CDD" id="cd03467">
    <property type="entry name" value="Rieske"/>
    <property type="match status" value="1"/>
</dbReference>
<dbReference type="Pfam" id="PF00355">
    <property type="entry name" value="Rieske"/>
    <property type="match status" value="1"/>
</dbReference>
<evidence type="ECO:0000256" key="6">
    <source>
        <dbReference type="ARBA" id="ARBA00023014"/>
    </source>
</evidence>
<evidence type="ECO:0000256" key="9">
    <source>
        <dbReference type="ARBA" id="ARBA00034078"/>
    </source>
</evidence>
<evidence type="ECO:0000256" key="10">
    <source>
        <dbReference type="SAM" id="MobiDB-lite"/>
    </source>
</evidence>
<protein>
    <recommendedName>
        <fullName evidence="2">Cytochrome bc1 complex Rieske iron-sulfur subunit</fullName>
    </recommendedName>
    <alternativeName>
        <fullName evidence="8">Cytochrome bc1 reductase complex subunit QcrA</fullName>
    </alternativeName>
</protein>
<dbReference type="GO" id="GO:0004497">
    <property type="term" value="F:monooxygenase activity"/>
    <property type="evidence" value="ECO:0007669"/>
    <property type="project" value="UniProtKB-ARBA"/>
</dbReference>
<comment type="cofactor">
    <cofactor evidence="9">
        <name>[2Fe-2S] cluster</name>
        <dbReference type="ChEBI" id="CHEBI:190135"/>
    </cofactor>
</comment>
<evidence type="ECO:0000313" key="13">
    <source>
        <dbReference type="Proteomes" id="UP000256485"/>
    </source>
</evidence>
<comment type="function">
    <text evidence="1">Iron-sulfur subunit of the cytochrome bc1 complex, an essential component of the respiratory electron transport chain required for ATP synthesis. The bc1 complex catalyzes the oxidation of menaquinol and the reduction of cytochrome c in the respiratory chain. The bc1 complex operates through a Q-cycle mechanism that couples electron transfer to generation of the proton gradient that drives ATP synthesis.</text>
</comment>
<evidence type="ECO:0000259" key="11">
    <source>
        <dbReference type="PROSITE" id="PS51296"/>
    </source>
</evidence>
<dbReference type="Gene3D" id="2.102.10.10">
    <property type="entry name" value="Rieske [2Fe-2S] iron-sulphur domain"/>
    <property type="match status" value="1"/>
</dbReference>
<keyword evidence="4" id="KW-0479">Metal-binding</keyword>
<reference evidence="12 13" key="1">
    <citation type="submission" date="2018-08" db="EMBL/GenBank/DDBJ databases">
        <title>Sequencing the genomes of 1000 actinobacteria strains.</title>
        <authorList>
            <person name="Klenk H.-P."/>
        </authorList>
    </citation>
    <scope>NUCLEOTIDE SEQUENCE [LARGE SCALE GENOMIC DNA]</scope>
    <source>
        <strain evidence="12 13">DSM 22891</strain>
    </source>
</reference>
<dbReference type="InterPro" id="IPR036922">
    <property type="entry name" value="Rieske_2Fe-2S_sf"/>
</dbReference>
<keyword evidence="7" id="KW-1015">Disulfide bond</keyword>
<dbReference type="RefSeq" id="WP_245941182.1">
    <property type="nucleotide sequence ID" value="NZ_QTUC01000001.1"/>
</dbReference>
<evidence type="ECO:0000313" key="12">
    <source>
        <dbReference type="EMBL" id="REF37876.1"/>
    </source>
</evidence>
<sequence length="195" mass="19686">MDYTKPQPVPASDISGETTGDHGRSSTTDLSRRRVLGGVALTGAALPILAACGGGPEPLPDNDDTGSDDGTAAETPEAAASEETETGEPGAGDQGRQGSTGQALAKTSEIPVNGGKVYPEQQVVVVQPEAGSFKAYSAVCTHQQCTVTAVQDGSIICPCHQTRFSVADGSVQSGPAPEPLPARAITVDGDTIILA</sequence>
<evidence type="ECO:0000256" key="8">
    <source>
        <dbReference type="ARBA" id="ARBA00029586"/>
    </source>
</evidence>
<dbReference type="EMBL" id="QTUC01000001">
    <property type="protein sequence ID" value="REF37876.1"/>
    <property type="molecule type" value="Genomic_DNA"/>
</dbReference>
<evidence type="ECO:0000256" key="5">
    <source>
        <dbReference type="ARBA" id="ARBA00023004"/>
    </source>
</evidence>
<feature type="region of interest" description="Disordered" evidence="10">
    <location>
        <begin position="1"/>
        <end position="33"/>
    </location>
</feature>
<evidence type="ECO:0000256" key="7">
    <source>
        <dbReference type="ARBA" id="ARBA00023157"/>
    </source>
</evidence>
<keyword evidence="6" id="KW-0411">Iron-sulfur</keyword>
<name>A0A3D9V9A6_THECX</name>
<feature type="compositionally biased region" description="Low complexity" evidence="10">
    <location>
        <begin position="70"/>
        <end position="79"/>
    </location>
</feature>
<dbReference type="SUPFAM" id="SSF50022">
    <property type="entry name" value="ISP domain"/>
    <property type="match status" value="1"/>
</dbReference>
<dbReference type="InterPro" id="IPR019546">
    <property type="entry name" value="TAT_signal_bac_arc"/>
</dbReference>
<evidence type="ECO:0000256" key="1">
    <source>
        <dbReference type="ARBA" id="ARBA00002494"/>
    </source>
</evidence>
<dbReference type="NCBIfam" id="TIGR01409">
    <property type="entry name" value="TAT_signal_seq"/>
    <property type="match status" value="1"/>
</dbReference>
<keyword evidence="5" id="KW-0408">Iron</keyword>
<organism evidence="12 13">
    <name type="scientific">Thermasporomyces composti</name>
    <dbReference type="NCBI Taxonomy" id="696763"/>
    <lineage>
        <taxon>Bacteria</taxon>
        <taxon>Bacillati</taxon>
        <taxon>Actinomycetota</taxon>
        <taxon>Actinomycetes</taxon>
        <taxon>Propionibacteriales</taxon>
        <taxon>Nocardioidaceae</taxon>
        <taxon>Thermasporomyces</taxon>
    </lineage>
</organism>
<dbReference type="FunFam" id="2.102.10.10:FF:000016">
    <property type="entry name" value="Nitrite reductase/ring-hydroxylating ferredoxin subunit"/>
    <property type="match status" value="1"/>
</dbReference>
<dbReference type="GO" id="GO:0016020">
    <property type="term" value="C:membrane"/>
    <property type="evidence" value="ECO:0007669"/>
    <property type="project" value="InterPro"/>
</dbReference>
<feature type="domain" description="Rieske" evidence="11">
    <location>
        <begin position="102"/>
        <end position="194"/>
    </location>
</feature>
<keyword evidence="3" id="KW-0001">2Fe-2S</keyword>
<dbReference type="InterPro" id="IPR014349">
    <property type="entry name" value="Rieske_Fe-S_prot"/>
</dbReference>
<feature type="region of interest" description="Disordered" evidence="10">
    <location>
        <begin position="49"/>
        <end position="104"/>
    </location>
</feature>
<dbReference type="InterPro" id="IPR017941">
    <property type="entry name" value="Rieske_2Fe-2S"/>
</dbReference>
<dbReference type="GO" id="GO:0016705">
    <property type="term" value="F:oxidoreductase activity, acting on paired donors, with incorporation or reduction of molecular oxygen"/>
    <property type="evidence" value="ECO:0007669"/>
    <property type="project" value="UniProtKB-ARBA"/>
</dbReference>
<accession>A0A3D9V9A6</accession>
<dbReference type="GO" id="GO:0051537">
    <property type="term" value="F:2 iron, 2 sulfur cluster binding"/>
    <property type="evidence" value="ECO:0007669"/>
    <property type="project" value="UniProtKB-KW"/>
</dbReference>
<dbReference type="AlphaFoldDB" id="A0A3D9V9A6"/>
<keyword evidence="13" id="KW-1185">Reference proteome</keyword>